<dbReference type="EMBL" id="PITJ01000224">
    <property type="protein sequence ID" value="TBU03837.1"/>
    <property type="molecule type" value="Genomic_DNA"/>
</dbReference>
<feature type="transmembrane region" description="Helical" evidence="7">
    <location>
        <begin position="376"/>
        <end position="395"/>
    </location>
</feature>
<dbReference type="InterPro" id="IPR044880">
    <property type="entry name" value="NCX_ion-bd_dom_sf"/>
</dbReference>
<protein>
    <submittedName>
        <fullName evidence="9">Sodium/calcium exchanger protein</fullName>
    </submittedName>
</protein>
<accession>A0A4Q9L1P0</accession>
<feature type="transmembrane region" description="Helical" evidence="7">
    <location>
        <begin position="221"/>
        <end position="239"/>
    </location>
</feature>
<evidence type="ECO:0000313" key="14">
    <source>
        <dbReference type="Proteomes" id="UP000292362"/>
    </source>
</evidence>
<feature type="transmembrane region" description="Helical" evidence="7">
    <location>
        <begin position="407"/>
        <end position="428"/>
    </location>
</feature>
<proteinExistence type="inferred from homology"/>
<dbReference type="EMBL" id="PITJ01000748">
    <property type="protein sequence ID" value="TBU01294.1"/>
    <property type="molecule type" value="Genomic_DNA"/>
</dbReference>
<dbReference type="EMBL" id="PITK01000483">
    <property type="protein sequence ID" value="TBU13272.1"/>
    <property type="molecule type" value="Genomic_DNA"/>
</dbReference>
<feature type="transmembrane region" description="Helical" evidence="7">
    <location>
        <begin position="245"/>
        <end position="266"/>
    </location>
</feature>
<evidence type="ECO:0000256" key="1">
    <source>
        <dbReference type="ARBA" id="ARBA00004141"/>
    </source>
</evidence>
<comment type="similarity">
    <text evidence="2">Belongs to the Ca(2+):cation antiporter (CaCA) (TC 2.A.19) family.</text>
</comment>
<organism evidence="9 14">
    <name type="scientific">Hamiltosporidium tvaerminnensis</name>
    <dbReference type="NCBI Taxonomy" id="1176355"/>
    <lineage>
        <taxon>Eukaryota</taxon>
        <taxon>Fungi</taxon>
        <taxon>Fungi incertae sedis</taxon>
        <taxon>Microsporidia</taxon>
        <taxon>Dubosqiidae</taxon>
        <taxon>Hamiltosporidium</taxon>
    </lineage>
</organism>
<dbReference type="OrthoDB" id="407410at2759"/>
<keyword evidence="5 7" id="KW-1133">Transmembrane helix</keyword>
<feature type="transmembrane region" description="Helical" evidence="7">
    <location>
        <begin position="16"/>
        <end position="34"/>
    </location>
</feature>
<sequence>MNTEKIYNTLPSPSNYIFLLFWIPFLLYMSYLIADDYLIEVLSAISKKYEINSDMAGILLLNIGNGIPDLITSVVALKVDPYIALCISLGSFVFLMTVVLGGVVMFCRRNEKICYRTFYKNVFFTFIAFVFILYIIAMQKIDIKVCIGMLVSYIVFLLYSFYNSRYASDVIEEINVPQVNLQRKKIKYLFDRFSRPFKFFLDIILLNTLPKPNYTPIIPKYILGFLSPMINFFLLLILMNLKMNLARFISIMALSCLSGLILGFLINKSPENTIFPLYTFLFSCIWIFVVSNELISVINVMDQTLGINKNIAALTLIAWANCIGDLVTGIVSSNNGMYRTAVNATMAAPVHNVLFNLGLIFTVLLARSEERELDFYIYKDISLVGLSFIPITLLIQIFNYEARNKKLCIEFSFVLFFVYVWFLSLTFIDAVTNF</sequence>
<evidence type="ECO:0000313" key="13">
    <source>
        <dbReference type="Proteomes" id="UP000292282"/>
    </source>
</evidence>
<feature type="transmembrane region" description="Helical" evidence="7">
    <location>
        <begin position="118"/>
        <end position="137"/>
    </location>
</feature>
<feature type="domain" description="Sodium/calcium exchanger membrane region" evidence="8">
    <location>
        <begin position="277"/>
        <end position="425"/>
    </location>
</feature>
<name>A0A4Q9L1P0_9MICR</name>
<dbReference type="Gene3D" id="1.20.1420.30">
    <property type="entry name" value="NCX, central ion-binding region"/>
    <property type="match status" value="2"/>
</dbReference>
<evidence type="ECO:0000256" key="3">
    <source>
        <dbReference type="ARBA" id="ARBA00022448"/>
    </source>
</evidence>
<feature type="transmembrane region" description="Helical" evidence="7">
    <location>
        <begin position="143"/>
        <end position="162"/>
    </location>
</feature>
<dbReference type="InterPro" id="IPR004837">
    <property type="entry name" value="NaCa_Exmemb"/>
</dbReference>
<evidence type="ECO:0000313" key="12">
    <source>
        <dbReference type="EMBL" id="TBU20469.1"/>
    </source>
</evidence>
<keyword evidence="3" id="KW-0813">Transport</keyword>
<comment type="subcellular location">
    <subcellularLocation>
        <location evidence="1">Membrane</location>
        <topology evidence="1">Multi-pass membrane protein</topology>
    </subcellularLocation>
</comment>
<dbReference type="GO" id="GO:0008324">
    <property type="term" value="F:monoatomic cation transmembrane transporter activity"/>
    <property type="evidence" value="ECO:0007669"/>
    <property type="project" value="TreeGrafter"/>
</dbReference>
<comment type="caution">
    <text evidence="9">The sequence shown here is derived from an EMBL/GenBank/DDBJ whole genome shotgun (WGS) entry which is preliminary data.</text>
</comment>
<dbReference type="InterPro" id="IPR051359">
    <property type="entry name" value="CaCA_antiporter"/>
</dbReference>
<evidence type="ECO:0000256" key="5">
    <source>
        <dbReference type="ARBA" id="ARBA00022989"/>
    </source>
</evidence>
<evidence type="ECO:0000313" key="9">
    <source>
        <dbReference type="EMBL" id="TBU01294.1"/>
    </source>
</evidence>
<evidence type="ECO:0000313" key="11">
    <source>
        <dbReference type="EMBL" id="TBU13272.1"/>
    </source>
</evidence>
<feature type="domain" description="Sodium/calcium exchanger membrane region" evidence="8">
    <location>
        <begin position="23"/>
        <end position="161"/>
    </location>
</feature>
<feature type="transmembrane region" description="Helical" evidence="7">
    <location>
        <begin position="273"/>
        <end position="291"/>
    </location>
</feature>
<gene>
    <name evidence="10" type="ORF">CWI37_0224p0040</name>
    <name evidence="9" type="ORF">CWI37_0748p0010</name>
    <name evidence="12" type="ORF">CWI38_0065p0010</name>
    <name evidence="11" type="ORF">CWI38_0483p0030</name>
</gene>
<dbReference type="PANTHER" id="PTHR12266:SF0">
    <property type="entry name" value="MITOCHONDRIAL SODIUM_CALCIUM EXCHANGER PROTEIN"/>
    <property type="match status" value="1"/>
</dbReference>
<dbReference type="VEuPathDB" id="MicrosporidiaDB:CWI38_0065p0010"/>
<dbReference type="Proteomes" id="UP000292282">
    <property type="component" value="Unassembled WGS sequence"/>
</dbReference>
<dbReference type="GO" id="GO:0016020">
    <property type="term" value="C:membrane"/>
    <property type="evidence" value="ECO:0007669"/>
    <property type="project" value="UniProtKB-SubCell"/>
</dbReference>
<dbReference type="VEuPathDB" id="MicrosporidiaDB:CWI37_0224p0040"/>
<dbReference type="Proteomes" id="UP000292362">
    <property type="component" value="Unassembled WGS sequence"/>
</dbReference>
<dbReference type="EMBL" id="PITK01000065">
    <property type="protein sequence ID" value="TBU20469.1"/>
    <property type="molecule type" value="Genomic_DNA"/>
</dbReference>
<dbReference type="PANTHER" id="PTHR12266">
    <property type="entry name" value="NA+/CA2+ K+ INDEPENDENT EXCHANGER"/>
    <property type="match status" value="1"/>
</dbReference>
<evidence type="ECO:0000256" key="6">
    <source>
        <dbReference type="ARBA" id="ARBA00023136"/>
    </source>
</evidence>
<evidence type="ECO:0000256" key="4">
    <source>
        <dbReference type="ARBA" id="ARBA00022692"/>
    </source>
</evidence>
<dbReference type="VEuPathDB" id="MicrosporidiaDB:CWI38_0483p0030"/>
<feature type="transmembrane region" description="Helical" evidence="7">
    <location>
        <begin position="311"/>
        <end position="332"/>
    </location>
</feature>
<feature type="transmembrane region" description="Helical" evidence="7">
    <location>
        <begin position="55"/>
        <end position="76"/>
    </location>
</feature>
<keyword evidence="4 7" id="KW-0812">Transmembrane</keyword>
<evidence type="ECO:0000256" key="2">
    <source>
        <dbReference type="ARBA" id="ARBA00008170"/>
    </source>
</evidence>
<dbReference type="Pfam" id="PF01699">
    <property type="entry name" value="Na_Ca_ex"/>
    <property type="match status" value="2"/>
</dbReference>
<feature type="transmembrane region" description="Helical" evidence="7">
    <location>
        <begin position="82"/>
        <end position="106"/>
    </location>
</feature>
<evidence type="ECO:0000313" key="10">
    <source>
        <dbReference type="EMBL" id="TBU03837.1"/>
    </source>
</evidence>
<feature type="transmembrane region" description="Helical" evidence="7">
    <location>
        <begin position="344"/>
        <end position="364"/>
    </location>
</feature>
<keyword evidence="6 7" id="KW-0472">Membrane</keyword>
<reference evidence="13 14" key="1">
    <citation type="submission" date="2017-12" db="EMBL/GenBank/DDBJ databases">
        <authorList>
            <person name="Pombert J.-F."/>
            <person name="Haag K.L."/>
            <person name="Ebert D."/>
        </authorList>
    </citation>
    <scope>NUCLEOTIDE SEQUENCE [LARGE SCALE GENOMIC DNA]</scope>
    <source>
        <strain evidence="9">FI-OER-3-3</strain>
        <strain evidence="11">IL-G-3</strain>
    </source>
</reference>
<dbReference type="AlphaFoldDB" id="A0A4Q9L1P0"/>
<dbReference type="VEuPathDB" id="MicrosporidiaDB:CWI37_0748p0010"/>
<evidence type="ECO:0000256" key="7">
    <source>
        <dbReference type="SAM" id="Phobius"/>
    </source>
</evidence>
<dbReference type="STRING" id="1176355.A0A4Q9L1P0"/>
<evidence type="ECO:0000259" key="8">
    <source>
        <dbReference type="Pfam" id="PF01699"/>
    </source>
</evidence>
<keyword evidence="13" id="KW-1185">Reference proteome</keyword>